<dbReference type="InterPro" id="IPR038729">
    <property type="entry name" value="Rad50/SbcC_AAA"/>
</dbReference>
<dbReference type="Gene3D" id="3.40.50.300">
    <property type="entry name" value="P-loop containing nucleotide triphosphate hydrolases"/>
    <property type="match status" value="1"/>
</dbReference>
<dbReference type="GO" id="GO:0016887">
    <property type="term" value="F:ATP hydrolysis activity"/>
    <property type="evidence" value="ECO:0007669"/>
    <property type="project" value="InterPro"/>
</dbReference>
<gene>
    <name evidence="3" type="ORF">H8718_10490</name>
</gene>
<feature type="domain" description="Rad50/SbcC-type AAA" evidence="2">
    <location>
        <begin position="8"/>
        <end position="251"/>
    </location>
</feature>
<dbReference type="EMBL" id="JACRSY010000015">
    <property type="protein sequence ID" value="MBC8579953.1"/>
    <property type="molecule type" value="Genomic_DNA"/>
</dbReference>
<evidence type="ECO:0000256" key="1">
    <source>
        <dbReference type="SAM" id="Coils"/>
    </source>
</evidence>
<evidence type="ECO:0000259" key="2">
    <source>
        <dbReference type="Pfam" id="PF13476"/>
    </source>
</evidence>
<dbReference type="InterPro" id="IPR027417">
    <property type="entry name" value="P-loop_NTPase"/>
</dbReference>
<reference evidence="3" key="1">
    <citation type="submission" date="2020-08" db="EMBL/GenBank/DDBJ databases">
        <title>Genome public.</title>
        <authorList>
            <person name="Liu C."/>
            <person name="Sun Q."/>
        </authorList>
    </citation>
    <scope>NUCLEOTIDE SEQUENCE</scope>
    <source>
        <strain evidence="3">NSJ-12</strain>
    </source>
</reference>
<dbReference type="GO" id="GO:0006302">
    <property type="term" value="P:double-strand break repair"/>
    <property type="evidence" value="ECO:0007669"/>
    <property type="project" value="InterPro"/>
</dbReference>
<dbReference type="Proteomes" id="UP000655830">
    <property type="component" value="Unassembled WGS sequence"/>
</dbReference>
<feature type="coiled-coil region" evidence="1">
    <location>
        <begin position="229"/>
        <end position="280"/>
    </location>
</feature>
<proteinExistence type="predicted"/>
<evidence type="ECO:0000313" key="4">
    <source>
        <dbReference type="Proteomes" id="UP000655830"/>
    </source>
</evidence>
<organism evidence="3 4">
    <name type="scientific">Zhenhengia yiwuensis</name>
    <dbReference type="NCBI Taxonomy" id="2763666"/>
    <lineage>
        <taxon>Bacteria</taxon>
        <taxon>Bacillati</taxon>
        <taxon>Bacillota</taxon>
        <taxon>Clostridia</taxon>
        <taxon>Lachnospirales</taxon>
        <taxon>Lachnospiraceae</taxon>
        <taxon>Zhenhengia</taxon>
    </lineage>
</organism>
<dbReference type="RefSeq" id="WP_249332850.1">
    <property type="nucleotide sequence ID" value="NZ_JACRSY010000015.1"/>
</dbReference>
<keyword evidence="1" id="KW-0175">Coiled coil</keyword>
<sequence length="630" mass="72485">MKLVLKVLEMKNFKGIKEKKILFERTETKLYGANATGKTTVADAFMWLLFDKDSQDRKDFEIKPLAENNEPIHFLNTEVSAEFEFDGKTFSLSKVYKEKWVKKRGQAEQEFSGHETTYYIDGVPCKKSEYQKYVDEIIKEKTFKLLTNPLTFEAMKWQDKRKILFEVCGTINDVSVPGYDKLQQRLNGKDVDEFKKSLAATKKKLKKDIEDIPPRIDELRRGIDESLDKEVALLKIAKKEQAIQDFEQQLEASEKAFEVVRDKQKLILSLERTKEEIIREHNKQLYGEQGKLKDQYAQLKSTLNSKQIEQDRLVKIIEIKKQDNVLLEGQVNEHREEWQRIAEETFDEHKAICPTCGQDLPADKVQELFVKYEREKAVRQERVVNLANSKKASIASNNNEIARCAELFEGIAQEVVIINKSLADLEEKLAEPIEQTVCDTSEIDAQIDELKQAVASFNQLDTSKIKEEIKIAQKDIALYNLTITKADNQEKTLERIKELGEQLKELQVSLADVEQQEILVEDFTKAKVDMLEENINSKFTTVKFKLFEEQINGGLVECCESLINGVPFSNANNAAKVAAGIDIINVLSNHYGFYAPIWLDNRESVTSIPDTYSQVINLIVSEKDKELRVE</sequence>
<evidence type="ECO:0000313" key="3">
    <source>
        <dbReference type="EMBL" id="MBC8579953.1"/>
    </source>
</evidence>
<accession>A0A926IEN5</accession>
<dbReference type="SUPFAM" id="SSF75712">
    <property type="entry name" value="Rad50 coiled-coil Zn hook"/>
    <property type="match status" value="1"/>
</dbReference>
<name>A0A926IEN5_9FIRM</name>
<dbReference type="AlphaFoldDB" id="A0A926IEN5"/>
<feature type="coiled-coil region" evidence="1">
    <location>
        <begin position="486"/>
        <end position="516"/>
    </location>
</feature>
<dbReference type="SUPFAM" id="SSF52540">
    <property type="entry name" value="P-loop containing nucleoside triphosphate hydrolases"/>
    <property type="match status" value="1"/>
</dbReference>
<comment type="caution">
    <text evidence="3">The sequence shown here is derived from an EMBL/GenBank/DDBJ whole genome shotgun (WGS) entry which is preliminary data.</text>
</comment>
<dbReference type="Pfam" id="PF13476">
    <property type="entry name" value="AAA_23"/>
    <property type="match status" value="1"/>
</dbReference>
<keyword evidence="4" id="KW-1185">Reference proteome</keyword>
<protein>
    <submittedName>
        <fullName evidence="3">AAA family ATPase</fullName>
    </submittedName>
</protein>